<evidence type="ECO:0000256" key="4">
    <source>
        <dbReference type="ARBA" id="ARBA00009667"/>
    </source>
</evidence>
<evidence type="ECO:0000256" key="1">
    <source>
        <dbReference type="ARBA" id="ARBA00000901"/>
    </source>
</evidence>
<dbReference type="PANTHER" id="PTHR43090">
    <property type="entry name" value="1-(5-PHOSPHORIBOSYL)-5-[(5-PHOSPHORIBOSYLAMINO)METHYLIDENEAMINO] IMIDAZOLE-4-CARBOXAMIDE ISOMERASE"/>
    <property type="match status" value="1"/>
</dbReference>
<dbReference type="InterPro" id="IPR013785">
    <property type="entry name" value="Aldolase_TIM"/>
</dbReference>
<name>A0A517R2J8_9PLAN</name>
<dbReference type="EC" id="5.3.1.16" evidence="9 11"/>
<comment type="subcellular location">
    <subcellularLocation>
        <location evidence="2 9 11">Cytoplasm</location>
    </subcellularLocation>
</comment>
<feature type="active site" description="Proton acceptor" evidence="9">
    <location>
        <position position="8"/>
    </location>
</feature>
<dbReference type="InterPro" id="IPR006062">
    <property type="entry name" value="His_biosynth"/>
</dbReference>
<comment type="similarity">
    <text evidence="4 9 10">Belongs to the HisA/HisF family.</text>
</comment>
<evidence type="ECO:0000256" key="5">
    <source>
        <dbReference type="ARBA" id="ARBA00022490"/>
    </source>
</evidence>
<feature type="active site" description="Proton donor" evidence="9">
    <location>
        <position position="130"/>
    </location>
</feature>
<evidence type="ECO:0000256" key="10">
    <source>
        <dbReference type="RuleBase" id="RU003657"/>
    </source>
</evidence>
<evidence type="ECO:0000256" key="8">
    <source>
        <dbReference type="ARBA" id="ARBA00023235"/>
    </source>
</evidence>
<evidence type="ECO:0000313" key="13">
    <source>
        <dbReference type="Proteomes" id="UP000317318"/>
    </source>
</evidence>
<dbReference type="RefSeq" id="WP_145364151.1">
    <property type="nucleotide sequence ID" value="NZ_CP036268.1"/>
</dbReference>
<dbReference type="OrthoDB" id="9781903at2"/>
<accession>A0A517R2J8</accession>
<comment type="pathway">
    <text evidence="3 9 11">Amino-acid biosynthesis; L-histidine biosynthesis; L-histidine from 5-phospho-alpha-D-ribose 1-diphosphate: step 4/9.</text>
</comment>
<evidence type="ECO:0000256" key="11">
    <source>
        <dbReference type="RuleBase" id="RU003658"/>
    </source>
</evidence>
<comment type="catalytic activity">
    <reaction evidence="1 9 11">
        <text>1-(5-phospho-beta-D-ribosyl)-5-[(5-phospho-beta-D-ribosylamino)methylideneamino]imidazole-4-carboxamide = 5-[(5-phospho-1-deoxy-D-ribulos-1-ylimino)methylamino]-1-(5-phospho-beta-D-ribosyl)imidazole-4-carboxamide</text>
        <dbReference type="Rhea" id="RHEA:15469"/>
        <dbReference type="ChEBI" id="CHEBI:58435"/>
        <dbReference type="ChEBI" id="CHEBI:58525"/>
        <dbReference type="EC" id="5.3.1.16"/>
    </reaction>
</comment>
<dbReference type="Pfam" id="PF00977">
    <property type="entry name" value="His_biosynth"/>
    <property type="match status" value="1"/>
</dbReference>
<dbReference type="InterPro" id="IPR006063">
    <property type="entry name" value="HisA_bact_arch"/>
</dbReference>
<sequence length="245" mass="25913">MQILPAIDLRDGKCVRLQQGDYDRETVFGDDPAAMAKRWADEGAEILHVVDLDAAKAGTPTNLDAIRGIRAAIDIPMQLGGGIRNDESLKIVLDDLGVDRAIVGTAALKDPDWFRAAAERYPDRLVLGIDAKGGMVATEGWLDVSQTSALELAQQYVGSPLAAVVYTNIANDGMMQGIDEATVSDLCAMSDLGLPTIASGGVTDTTDIRRLALAEEEHPNLVGAIVGRALYEGTLTVRDAIIAAG</sequence>
<dbReference type="CDD" id="cd04732">
    <property type="entry name" value="HisA"/>
    <property type="match status" value="1"/>
</dbReference>
<keyword evidence="5 9" id="KW-0963">Cytoplasm</keyword>
<evidence type="ECO:0000256" key="7">
    <source>
        <dbReference type="ARBA" id="ARBA00023102"/>
    </source>
</evidence>
<dbReference type="UniPathway" id="UPA00031">
    <property type="reaction ID" value="UER00009"/>
</dbReference>
<dbReference type="GO" id="GO:0000162">
    <property type="term" value="P:L-tryptophan biosynthetic process"/>
    <property type="evidence" value="ECO:0007669"/>
    <property type="project" value="TreeGrafter"/>
</dbReference>
<dbReference type="GO" id="GO:0005737">
    <property type="term" value="C:cytoplasm"/>
    <property type="evidence" value="ECO:0007669"/>
    <property type="project" value="UniProtKB-SubCell"/>
</dbReference>
<evidence type="ECO:0000256" key="9">
    <source>
        <dbReference type="HAMAP-Rule" id="MF_01014"/>
    </source>
</evidence>
<evidence type="ECO:0000256" key="6">
    <source>
        <dbReference type="ARBA" id="ARBA00022605"/>
    </source>
</evidence>
<protein>
    <recommendedName>
        <fullName evidence="9 11">1-(5-phosphoribosyl)-5-[(5-phosphoribosylamino)methylideneamino] imidazole-4-carboxamide isomerase</fullName>
        <ecNumber evidence="9 11">5.3.1.16</ecNumber>
    </recommendedName>
    <alternativeName>
        <fullName evidence="9">Phosphoribosylformimino-5-aminoimidazole carboxamide ribotide isomerase</fullName>
    </alternativeName>
</protein>
<reference evidence="12 13" key="1">
    <citation type="submission" date="2019-02" db="EMBL/GenBank/DDBJ databases">
        <title>Deep-cultivation of Planctomycetes and their phenomic and genomic characterization uncovers novel biology.</title>
        <authorList>
            <person name="Wiegand S."/>
            <person name="Jogler M."/>
            <person name="Boedeker C."/>
            <person name="Pinto D."/>
            <person name="Vollmers J."/>
            <person name="Rivas-Marin E."/>
            <person name="Kohn T."/>
            <person name="Peeters S.H."/>
            <person name="Heuer A."/>
            <person name="Rast P."/>
            <person name="Oberbeckmann S."/>
            <person name="Bunk B."/>
            <person name="Jeske O."/>
            <person name="Meyerdierks A."/>
            <person name="Storesund J.E."/>
            <person name="Kallscheuer N."/>
            <person name="Luecker S."/>
            <person name="Lage O.M."/>
            <person name="Pohl T."/>
            <person name="Merkel B.J."/>
            <person name="Hornburger P."/>
            <person name="Mueller R.-W."/>
            <person name="Bruemmer F."/>
            <person name="Labrenz M."/>
            <person name="Spormann A.M."/>
            <person name="Op den Camp H."/>
            <person name="Overmann J."/>
            <person name="Amann R."/>
            <person name="Jetten M.S.M."/>
            <person name="Mascher T."/>
            <person name="Medema M.H."/>
            <person name="Devos D.P."/>
            <person name="Kaster A.-K."/>
            <person name="Ovreas L."/>
            <person name="Rohde M."/>
            <person name="Galperin M.Y."/>
            <person name="Jogler C."/>
        </authorList>
    </citation>
    <scope>NUCLEOTIDE SEQUENCE [LARGE SCALE GENOMIC DNA]</scope>
    <source>
        <strain evidence="12 13">Pan189</strain>
    </source>
</reference>
<dbReference type="InterPro" id="IPR011060">
    <property type="entry name" value="RibuloseP-bd_barrel"/>
</dbReference>
<dbReference type="PANTHER" id="PTHR43090:SF2">
    <property type="entry name" value="1-(5-PHOSPHORIBOSYL)-5-[(5-PHOSPHORIBOSYLAMINO)METHYLIDENEAMINO] IMIDAZOLE-4-CARBOXAMIDE ISOMERASE"/>
    <property type="match status" value="1"/>
</dbReference>
<gene>
    <name evidence="9 12" type="primary">hisA</name>
    <name evidence="12" type="ORF">Pan189_24920</name>
</gene>
<dbReference type="HAMAP" id="MF_01014">
    <property type="entry name" value="HisA"/>
    <property type="match status" value="1"/>
</dbReference>
<dbReference type="AlphaFoldDB" id="A0A517R2J8"/>
<dbReference type="GO" id="GO:0003949">
    <property type="term" value="F:1-(5-phosphoribosyl)-5-[(5-phosphoribosylamino)methylideneamino]imidazole-4-carboxamide isomerase activity"/>
    <property type="evidence" value="ECO:0007669"/>
    <property type="project" value="UniProtKB-UniRule"/>
</dbReference>
<keyword evidence="13" id="KW-1185">Reference proteome</keyword>
<dbReference type="InterPro" id="IPR044524">
    <property type="entry name" value="Isoase_HisA-like"/>
</dbReference>
<dbReference type="Gene3D" id="3.20.20.70">
    <property type="entry name" value="Aldolase class I"/>
    <property type="match status" value="1"/>
</dbReference>
<keyword evidence="8 9" id="KW-0413">Isomerase</keyword>
<dbReference type="EMBL" id="CP036268">
    <property type="protein sequence ID" value="QDT38102.1"/>
    <property type="molecule type" value="Genomic_DNA"/>
</dbReference>
<organism evidence="12 13">
    <name type="scientific">Stratiformator vulcanicus</name>
    <dbReference type="NCBI Taxonomy" id="2527980"/>
    <lineage>
        <taxon>Bacteria</taxon>
        <taxon>Pseudomonadati</taxon>
        <taxon>Planctomycetota</taxon>
        <taxon>Planctomycetia</taxon>
        <taxon>Planctomycetales</taxon>
        <taxon>Planctomycetaceae</taxon>
        <taxon>Stratiformator</taxon>
    </lineage>
</organism>
<dbReference type="SUPFAM" id="SSF51366">
    <property type="entry name" value="Ribulose-phoshate binding barrel"/>
    <property type="match status" value="1"/>
</dbReference>
<dbReference type="Proteomes" id="UP000317318">
    <property type="component" value="Chromosome"/>
</dbReference>
<dbReference type="NCBIfam" id="TIGR00007">
    <property type="entry name" value="1-(5-phosphoribosyl)-5-[(5-phosphoribosylamino)methylideneamino]imidazole-4-carboxamide isomerase"/>
    <property type="match status" value="1"/>
</dbReference>
<evidence type="ECO:0000313" key="12">
    <source>
        <dbReference type="EMBL" id="QDT38102.1"/>
    </source>
</evidence>
<evidence type="ECO:0000256" key="2">
    <source>
        <dbReference type="ARBA" id="ARBA00004496"/>
    </source>
</evidence>
<keyword evidence="6 9" id="KW-0028">Amino-acid biosynthesis</keyword>
<dbReference type="FunFam" id="3.20.20.70:FF:000009">
    <property type="entry name" value="1-(5-phosphoribosyl)-5-[(5-phosphoribosylamino)methylideneamino] imidazole-4-carboxamide isomerase"/>
    <property type="match status" value="1"/>
</dbReference>
<evidence type="ECO:0000256" key="3">
    <source>
        <dbReference type="ARBA" id="ARBA00005133"/>
    </source>
</evidence>
<proteinExistence type="inferred from homology"/>
<dbReference type="InterPro" id="IPR023016">
    <property type="entry name" value="HisA/PriA"/>
</dbReference>
<dbReference type="KEGG" id="svp:Pan189_24920"/>
<dbReference type="GO" id="GO:0000105">
    <property type="term" value="P:L-histidine biosynthetic process"/>
    <property type="evidence" value="ECO:0007669"/>
    <property type="project" value="UniProtKB-UniRule"/>
</dbReference>
<keyword evidence="7 9" id="KW-0368">Histidine biosynthesis</keyword>